<dbReference type="GeneTree" id="ENSGT01050000244897"/>
<evidence type="ECO:0000256" key="3">
    <source>
        <dbReference type="ARBA" id="ARBA00010260"/>
    </source>
</evidence>
<dbReference type="InterPro" id="IPR001863">
    <property type="entry name" value="Glypican"/>
</dbReference>
<feature type="region of interest" description="Disordered" evidence="17">
    <location>
        <begin position="492"/>
        <end position="532"/>
    </location>
</feature>
<dbReference type="GO" id="GO:0016477">
    <property type="term" value="P:cell migration"/>
    <property type="evidence" value="ECO:0007669"/>
    <property type="project" value="TreeGrafter"/>
</dbReference>
<evidence type="ECO:0000256" key="8">
    <source>
        <dbReference type="ARBA" id="ARBA00022729"/>
    </source>
</evidence>
<dbReference type="PANTHER" id="PTHR10822:SF8">
    <property type="entry name" value="GLYPICAN-1"/>
    <property type="match status" value="1"/>
</dbReference>
<keyword evidence="20" id="KW-1185">Reference proteome</keyword>
<dbReference type="Ensembl" id="ENSPNAT00000077495.1">
    <property type="protein sequence ID" value="ENSPNAP00000078930.1"/>
    <property type="gene ID" value="ENSPNAG00000002101.2"/>
</dbReference>
<dbReference type="GO" id="GO:1905475">
    <property type="term" value="P:regulation of protein localization to membrane"/>
    <property type="evidence" value="ECO:0007669"/>
    <property type="project" value="TreeGrafter"/>
</dbReference>
<keyword evidence="11" id="KW-1015">Disulfide bond</keyword>
<proteinExistence type="inferred from homology"/>
<feature type="compositionally biased region" description="Low complexity" evidence="17">
    <location>
        <begin position="495"/>
        <end position="507"/>
    </location>
</feature>
<reference evidence="19" key="3">
    <citation type="submission" date="2025-09" db="UniProtKB">
        <authorList>
            <consortium name="Ensembl"/>
        </authorList>
    </citation>
    <scope>IDENTIFICATION</scope>
</reference>
<keyword evidence="14 16" id="KW-0449">Lipoprotein</keyword>
<protein>
    <recommendedName>
        <fullName evidence="4">Glypican-1</fullName>
    </recommendedName>
</protein>
<evidence type="ECO:0000256" key="15">
    <source>
        <dbReference type="RuleBase" id="RU003518"/>
    </source>
</evidence>
<evidence type="ECO:0000256" key="13">
    <source>
        <dbReference type="ARBA" id="ARBA00023207"/>
    </source>
</evidence>
<evidence type="ECO:0000256" key="6">
    <source>
        <dbReference type="ARBA" id="ARBA00022525"/>
    </source>
</evidence>
<keyword evidence="12" id="KW-0325">Glycoprotein</keyword>
<evidence type="ECO:0000256" key="7">
    <source>
        <dbReference type="ARBA" id="ARBA00022622"/>
    </source>
</evidence>
<evidence type="ECO:0000256" key="14">
    <source>
        <dbReference type="ARBA" id="ARBA00023288"/>
    </source>
</evidence>
<evidence type="ECO:0000313" key="20">
    <source>
        <dbReference type="Proteomes" id="UP001501920"/>
    </source>
</evidence>
<feature type="signal peptide" evidence="18">
    <location>
        <begin position="1"/>
        <end position="37"/>
    </location>
</feature>
<keyword evidence="5" id="KW-1003">Cell membrane</keyword>
<reference evidence="19 20" key="1">
    <citation type="submission" date="2020-10" db="EMBL/GenBank/DDBJ databases">
        <title>Pygocentrus nattereri (red-bellied piranha) genome, fPygNat1, primary haplotype.</title>
        <authorList>
            <person name="Myers G."/>
            <person name="Meyer A."/>
            <person name="Karagic N."/>
            <person name="Pippel M."/>
            <person name="Winkler S."/>
            <person name="Tracey A."/>
            <person name="Wood J."/>
            <person name="Formenti G."/>
            <person name="Howe K."/>
            <person name="Fedrigo O."/>
            <person name="Jarvis E.D."/>
        </authorList>
    </citation>
    <scope>NUCLEOTIDE SEQUENCE [LARGE SCALE GENOMIC DNA]</scope>
</reference>
<dbReference type="PANTHER" id="PTHR10822">
    <property type="entry name" value="GLYPICAN"/>
    <property type="match status" value="1"/>
</dbReference>
<organism evidence="19 20">
    <name type="scientific">Pygocentrus nattereri</name>
    <name type="common">Red-bellied piranha</name>
    <dbReference type="NCBI Taxonomy" id="42514"/>
    <lineage>
        <taxon>Eukaryota</taxon>
        <taxon>Metazoa</taxon>
        <taxon>Chordata</taxon>
        <taxon>Craniata</taxon>
        <taxon>Vertebrata</taxon>
        <taxon>Euteleostomi</taxon>
        <taxon>Actinopterygii</taxon>
        <taxon>Neopterygii</taxon>
        <taxon>Teleostei</taxon>
        <taxon>Ostariophysi</taxon>
        <taxon>Characiformes</taxon>
        <taxon>Characoidei</taxon>
        <taxon>Pygocentrus</taxon>
    </lineage>
</organism>
<keyword evidence="7 16" id="KW-0336">GPI-anchor</keyword>
<evidence type="ECO:0000313" key="19">
    <source>
        <dbReference type="Ensembl" id="ENSPNAP00000078930.1"/>
    </source>
</evidence>
<dbReference type="InterPro" id="IPR019803">
    <property type="entry name" value="Glypican_CS"/>
</dbReference>
<keyword evidence="10 16" id="KW-0472">Membrane</keyword>
<comment type="subcellular location">
    <subcellularLocation>
        <location evidence="2 16">Cell membrane</location>
        <topology evidence="2 16">Lipid-anchor</topology>
        <topology evidence="2 16">GPI-anchor</topology>
    </subcellularLocation>
    <subcellularLocation>
        <location evidence="1">Secreted</location>
        <location evidence="1">Extracellular space</location>
    </subcellularLocation>
</comment>
<comment type="similarity">
    <text evidence="3 15">Belongs to the glypican family.</text>
</comment>
<feature type="region of interest" description="Disordered" evidence="17">
    <location>
        <begin position="356"/>
        <end position="386"/>
    </location>
</feature>
<evidence type="ECO:0000256" key="10">
    <source>
        <dbReference type="ARBA" id="ARBA00023136"/>
    </source>
</evidence>
<evidence type="ECO:0000256" key="9">
    <source>
        <dbReference type="ARBA" id="ARBA00022974"/>
    </source>
</evidence>
<dbReference type="GO" id="GO:0005576">
    <property type="term" value="C:extracellular region"/>
    <property type="evidence" value="ECO:0007669"/>
    <property type="project" value="UniProtKB-SubCell"/>
</dbReference>
<dbReference type="GO" id="GO:0040037">
    <property type="term" value="P:negative regulation of fibroblast growth factor receptor signaling pathway"/>
    <property type="evidence" value="ECO:0007669"/>
    <property type="project" value="TreeGrafter"/>
</dbReference>
<keyword evidence="6" id="KW-0964">Secreted</keyword>
<dbReference type="GO" id="GO:0045202">
    <property type="term" value="C:synapse"/>
    <property type="evidence" value="ECO:0007669"/>
    <property type="project" value="TreeGrafter"/>
</dbReference>
<keyword evidence="8 18" id="KW-0732">Signal</keyword>
<sequence>LRSPVDRHRRVQKLLSLSGMLLRVALVLCVLAGQARGDAKQPRSCSDVRQFYTEKGFVAAGVPQAAISGEHLRVCPQGYTCCTSQMEDDLSGLSKREFEVQVKESGRTLQSSLNSQYKSFDGYFRDLLNRSEASLQDSFQRGFGPLFSQNSRVFQDLYTDLRLYYRGSKINLEESLNDFWARLLERLLRFLNAQYSISEDYLECVSKQSETLRPFGETPREFKLKVTRTFVAARSFVQGLVVAGEVVRKVSQVPLSAECVRALMKLTYCPHCRGVASVKPCSSYCRNVMKGCLANQADLDTEWKNLAEAMLQVADRLNRPYSMNAAVLSLPKRIAEAILYMQDNLSTFNSKVFQACGTPTESPSPEEPVKRGQNLAEDVSSTSGAGPEKLLSDVSIKLRDMMKYWVQLPGKLCVDREAKTSDENKCWNGMAVDRYLPEVMGDGLASQINNPEVEIDITKPDMNIRQQIMQLKIMTNRLKNAINGNDVDFQDASDDISGSGSGMCSDDQCVRDPRVMTPSTNRPRNYPNPPENKKVVKGLGSRNVPCSALYLLSLATVLLRR</sequence>
<comment type="function">
    <text evidence="16">Cell surface proteoglycan.</text>
</comment>
<dbReference type="PROSITE" id="PS01207">
    <property type="entry name" value="GLYPICAN"/>
    <property type="match status" value="1"/>
</dbReference>
<evidence type="ECO:0000256" key="17">
    <source>
        <dbReference type="SAM" id="MobiDB-lite"/>
    </source>
</evidence>
<evidence type="ECO:0000256" key="2">
    <source>
        <dbReference type="ARBA" id="ARBA00004609"/>
    </source>
</evidence>
<evidence type="ECO:0000256" key="18">
    <source>
        <dbReference type="SAM" id="SignalP"/>
    </source>
</evidence>
<evidence type="ECO:0000256" key="12">
    <source>
        <dbReference type="ARBA" id="ARBA00023180"/>
    </source>
</evidence>
<keyword evidence="13 16" id="KW-0357">Heparan sulfate</keyword>
<dbReference type="AlphaFoldDB" id="A0AAR2LQT2"/>
<evidence type="ECO:0000256" key="5">
    <source>
        <dbReference type="ARBA" id="ARBA00022475"/>
    </source>
</evidence>
<dbReference type="GO" id="GO:0017134">
    <property type="term" value="F:fibroblast growth factor binding"/>
    <property type="evidence" value="ECO:0007669"/>
    <property type="project" value="TreeGrafter"/>
</dbReference>
<evidence type="ECO:0000256" key="16">
    <source>
        <dbReference type="RuleBase" id="RU003519"/>
    </source>
</evidence>
<dbReference type="GO" id="GO:0005886">
    <property type="term" value="C:plasma membrane"/>
    <property type="evidence" value="ECO:0007669"/>
    <property type="project" value="UniProtKB-SubCell"/>
</dbReference>
<name>A0AAR2LQT2_PYGNA</name>
<dbReference type="Proteomes" id="UP001501920">
    <property type="component" value="Chromosome 19"/>
</dbReference>
<dbReference type="Pfam" id="PF01153">
    <property type="entry name" value="Glypican"/>
    <property type="match status" value="1"/>
</dbReference>
<dbReference type="GO" id="GO:0098552">
    <property type="term" value="C:side of membrane"/>
    <property type="evidence" value="ECO:0007669"/>
    <property type="project" value="UniProtKB-KW"/>
</dbReference>
<accession>A0AAR2LQT2</accession>
<reference evidence="19" key="2">
    <citation type="submission" date="2025-08" db="UniProtKB">
        <authorList>
            <consortium name="Ensembl"/>
        </authorList>
    </citation>
    <scope>IDENTIFICATION</scope>
</reference>
<evidence type="ECO:0000256" key="4">
    <source>
        <dbReference type="ARBA" id="ARBA00014714"/>
    </source>
</evidence>
<feature type="chain" id="PRO_5043815152" description="Glypican-1" evidence="18">
    <location>
        <begin position="38"/>
        <end position="561"/>
    </location>
</feature>
<dbReference type="GO" id="GO:0009986">
    <property type="term" value="C:cell surface"/>
    <property type="evidence" value="ECO:0007669"/>
    <property type="project" value="TreeGrafter"/>
</dbReference>
<evidence type="ECO:0000256" key="11">
    <source>
        <dbReference type="ARBA" id="ARBA00023157"/>
    </source>
</evidence>
<keyword evidence="9 16" id="KW-0654">Proteoglycan</keyword>
<evidence type="ECO:0000256" key="1">
    <source>
        <dbReference type="ARBA" id="ARBA00004239"/>
    </source>
</evidence>